<comment type="similarity">
    <text evidence="1">Belongs to the UPF0749 family.</text>
</comment>
<feature type="transmembrane region" description="Helical" evidence="3">
    <location>
        <begin position="6"/>
        <end position="25"/>
    </location>
</feature>
<evidence type="ECO:0000256" key="3">
    <source>
        <dbReference type="SAM" id="Phobius"/>
    </source>
</evidence>
<dbReference type="RefSeq" id="WP_092487110.1">
    <property type="nucleotide sequence ID" value="NZ_FOYM01000037.1"/>
</dbReference>
<dbReference type="PANTHER" id="PTHR37313">
    <property type="entry name" value="UPF0749 PROTEIN RV1825"/>
    <property type="match status" value="1"/>
</dbReference>
<gene>
    <name evidence="4" type="ORF">SAMN05660706_1375</name>
</gene>
<dbReference type="Proteomes" id="UP000199584">
    <property type="component" value="Unassembled WGS sequence"/>
</dbReference>
<dbReference type="EMBL" id="FOYM01000037">
    <property type="protein sequence ID" value="SFR15786.1"/>
    <property type="molecule type" value="Genomic_DNA"/>
</dbReference>
<dbReference type="STRING" id="39060.SAMN05660706_1375"/>
<dbReference type="CDD" id="cd14686">
    <property type="entry name" value="bZIP"/>
    <property type="match status" value="1"/>
</dbReference>
<keyword evidence="3" id="KW-1133">Transmembrane helix</keyword>
<keyword evidence="3" id="KW-0812">Transmembrane</keyword>
<dbReference type="Gene3D" id="3.30.70.1880">
    <property type="entry name" value="Protein of unknown function DUF881"/>
    <property type="match status" value="1"/>
</dbReference>
<name>A0A1I6EDE7_9FIRM</name>
<evidence type="ECO:0000256" key="1">
    <source>
        <dbReference type="ARBA" id="ARBA00009108"/>
    </source>
</evidence>
<evidence type="ECO:0000313" key="5">
    <source>
        <dbReference type="Proteomes" id="UP000199584"/>
    </source>
</evidence>
<keyword evidence="5" id="KW-1185">Reference proteome</keyword>
<dbReference type="Pfam" id="PF05949">
    <property type="entry name" value="DUF881"/>
    <property type="match status" value="1"/>
</dbReference>
<dbReference type="InterPro" id="IPR010273">
    <property type="entry name" value="DUF881"/>
</dbReference>
<organism evidence="4 5">
    <name type="scientific">Desulfoscipio geothermicus DSM 3669</name>
    <dbReference type="NCBI Taxonomy" id="1121426"/>
    <lineage>
        <taxon>Bacteria</taxon>
        <taxon>Bacillati</taxon>
        <taxon>Bacillota</taxon>
        <taxon>Clostridia</taxon>
        <taxon>Eubacteriales</taxon>
        <taxon>Desulfallaceae</taxon>
        <taxon>Desulfoscipio</taxon>
    </lineage>
</organism>
<dbReference type="AlphaFoldDB" id="A0A1I6EDE7"/>
<feature type="coiled-coil region" evidence="2">
    <location>
        <begin position="48"/>
        <end position="98"/>
    </location>
</feature>
<sequence>MKTKSYYWVMLLVGLVMGIILAVQFRVTRHITQNTPALDRPIALAQQLDKARESRDRLQVRVDELRARLDEAAAGPELARMKEELDRAREKAGMTQVQGPGVEVTLNDSSKVLQPGANPNLYVLHDEDVLRILNELKAAGAQAISINGQRLISTTEVRCIGPTILLNKNQRLSPPFVISAVGHPDTLANSLKMKGGVVDSLQFWGIQVDVKKVDEVTVPAYTGGLVFEYARPEK</sequence>
<protein>
    <submittedName>
        <fullName evidence="4">Uncharacterized conserved protein YlxW, UPF0749 family</fullName>
    </submittedName>
</protein>
<accession>A0A1I6EDE7</accession>
<evidence type="ECO:0000313" key="4">
    <source>
        <dbReference type="EMBL" id="SFR15786.1"/>
    </source>
</evidence>
<proteinExistence type="inferred from homology"/>
<keyword evidence="3" id="KW-0472">Membrane</keyword>
<dbReference type="OrthoDB" id="9776196at2"/>
<keyword evidence="2" id="KW-0175">Coiled coil</keyword>
<dbReference type="PANTHER" id="PTHR37313:SF2">
    <property type="entry name" value="UPF0749 PROTEIN YLXX"/>
    <property type="match status" value="1"/>
</dbReference>
<reference evidence="5" key="1">
    <citation type="submission" date="2016-10" db="EMBL/GenBank/DDBJ databases">
        <authorList>
            <person name="Varghese N."/>
            <person name="Submissions S."/>
        </authorList>
    </citation>
    <scope>NUCLEOTIDE SEQUENCE [LARGE SCALE GENOMIC DNA]</scope>
    <source>
        <strain evidence="5">DSM 3669</strain>
    </source>
</reference>
<evidence type="ECO:0000256" key="2">
    <source>
        <dbReference type="SAM" id="Coils"/>
    </source>
</evidence>